<evidence type="ECO:0000256" key="1">
    <source>
        <dbReference type="SAM" id="MobiDB-lite"/>
    </source>
</evidence>
<keyword evidence="3" id="KW-1185">Reference proteome</keyword>
<sequence>MIAASSSAKSIASLASVKSLRTFKLDTLRSDLFDAHSVIRTGFAAVTHRRREKKREANAKTAAAIEPHADSPAGFAASSSATFIATSSSLDTFRLDMLSKAGSDASRTLEAGLAAHRRRDKKNAKTAPAAGKLSTLETKADKPAVPAMTSDEMIRSLRLKLQQMLTDLDADLNAPK</sequence>
<name>A0A165J0F3_EXIGL</name>
<gene>
    <name evidence="2" type="ORF">EXIGLDRAFT_767431</name>
</gene>
<reference evidence="2 3" key="1">
    <citation type="journal article" date="2016" name="Mol. Biol. Evol.">
        <title>Comparative Genomics of Early-Diverging Mushroom-Forming Fungi Provides Insights into the Origins of Lignocellulose Decay Capabilities.</title>
        <authorList>
            <person name="Nagy L.G."/>
            <person name="Riley R."/>
            <person name="Tritt A."/>
            <person name="Adam C."/>
            <person name="Daum C."/>
            <person name="Floudas D."/>
            <person name="Sun H."/>
            <person name="Yadav J.S."/>
            <person name="Pangilinan J."/>
            <person name="Larsson K.H."/>
            <person name="Matsuura K."/>
            <person name="Barry K."/>
            <person name="Labutti K."/>
            <person name="Kuo R."/>
            <person name="Ohm R.A."/>
            <person name="Bhattacharya S.S."/>
            <person name="Shirouzu T."/>
            <person name="Yoshinaga Y."/>
            <person name="Martin F.M."/>
            <person name="Grigoriev I.V."/>
            <person name="Hibbett D.S."/>
        </authorList>
    </citation>
    <scope>NUCLEOTIDE SEQUENCE [LARGE SCALE GENOMIC DNA]</scope>
    <source>
        <strain evidence="2 3">HHB12029</strain>
    </source>
</reference>
<feature type="region of interest" description="Disordered" evidence="1">
    <location>
        <begin position="114"/>
        <end position="149"/>
    </location>
</feature>
<feature type="compositionally biased region" description="Basic residues" evidence="1">
    <location>
        <begin position="115"/>
        <end position="124"/>
    </location>
</feature>
<accession>A0A165J0F3</accession>
<evidence type="ECO:0000313" key="3">
    <source>
        <dbReference type="Proteomes" id="UP000077266"/>
    </source>
</evidence>
<proteinExistence type="predicted"/>
<evidence type="ECO:0000313" key="2">
    <source>
        <dbReference type="EMBL" id="KZV94140.1"/>
    </source>
</evidence>
<dbReference type="Proteomes" id="UP000077266">
    <property type="component" value="Unassembled WGS sequence"/>
</dbReference>
<organism evidence="2 3">
    <name type="scientific">Exidia glandulosa HHB12029</name>
    <dbReference type="NCBI Taxonomy" id="1314781"/>
    <lineage>
        <taxon>Eukaryota</taxon>
        <taxon>Fungi</taxon>
        <taxon>Dikarya</taxon>
        <taxon>Basidiomycota</taxon>
        <taxon>Agaricomycotina</taxon>
        <taxon>Agaricomycetes</taxon>
        <taxon>Auriculariales</taxon>
        <taxon>Exidiaceae</taxon>
        <taxon>Exidia</taxon>
    </lineage>
</organism>
<dbReference type="AlphaFoldDB" id="A0A165J0F3"/>
<dbReference type="EMBL" id="KV425978">
    <property type="protein sequence ID" value="KZV94140.1"/>
    <property type="molecule type" value="Genomic_DNA"/>
</dbReference>
<protein>
    <submittedName>
        <fullName evidence="2">Uncharacterized protein</fullName>
    </submittedName>
</protein>
<dbReference type="InParanoid" id="A0A165J0F3"/>